<comment type="caution">
    <text evidence="1">The sequence shown here is derived from an EMBL/GenBank/DDBJ whole genome shotgun (WGS) entry which is preliminary data.</text>
</comment>
<protein>
    <submittedName>
        <fullName evidence="1">Uncharacterized protein</fullName>
    </submittedName>
</protein>
<dbReference type="RefSeq" id="WP_184592622.1">
    <property type="nucleotide sequence ID" value="NZ_JACHLI010000018.1"/>
</dbReference>
<reference evidence="1 2" key="1">
    <citation type="submission" date="2020-08" db="EMBL/GenBank/DDBJ databases">
        <title>Functional genomics of gut bacteria from endangered species of beetles.</title>
        <authorList>
            <person name="Carlos-Shanley C."/>
        </authorList>
    </citation>
    <scope>NUCLEOTIDE SEQUENCE [LARGE SCALE GENOMIC DNA]</scope>
    <source>
        <strain evidence="1 2">S00179</strain>
    </source>
</reference>
<dbReference type="Proteomes" id="UP000566995">
    <property type="component" value="Unassembled WGS sequence"/>
</dbReference>
<accession>A0A7W7P279</accession>
<sequence>MSQQAIDKYELMMRLPAELHKLGYRILRGNGFLVARLTKAGEAFALDIDQTFYHLRLSAENILSIDVVEKHQGEYDIFIETLDSFATH</sequence>
<evidence type="ECO:0000313" key="1">
    <source>
        <dbReference type="EMBL" id="MBB4865296.1"/>
    </source>
</evidence>
<name>A0A7W7P279_PSENT</name>
<dbReference type="AlphaFoldDB" id="A0A7W7P279"/>
<gene>
    <name evidence="1" type="ORF">HNP46_004177</name>
</gene>
<evidence type="ECO:0000313" key="2">
    <source>
        <dbReference type="Proteomes" id="UP000566995"/>
    </source>
</evidence>
<proteinExistence type="predicted"/>
<organism evidence="1 2">
    <name type="scientific">Pseudomonas nitroreducens</name>
    <dbReference type="NCBI Taxonomy" id="46680"/>
    <lineage>
        <taxon>Bacteria</taxon>
        <taxon>Pseudomonadati</taxon>
        <taxon>Pseudomonadota</taxon>
        <taxon>Gammaproteobacteria</taxon>
        <taxon>Pseudomonadales</taxon>
        <taxon>Pseudomonadaceae</taxon>
        <taxon>Pseudomonas</taxon>
    </lineage>
</organism>
<dbReference type="EMBL" id="JACHLI010000018">
    <property type="protein sequence ID" value="MBB4865296.1"/>
    <property type="molecule type" value="Genomic_DNA"/>
</dbReference>